<evidence type="ECO:0000313" key="1">
    <source>
        <dbReference type="EMBL" id="SDG74499.1"/>
    </source>
</evidence>
<dbReference type="EMBL" id="FNAN01000022">
    <property type="protein sequence ID" value="SDG74499.1"/>
    <property type="molecule type" value="Genomic_DNA"/>
</dbReference>
<dbReference type="Gene3D" id="2.40.10.10">
    <property type="entry name" value="Trypsin-like serine proteases"/>
    <property type="match status" value="1"/>
</dbReference>
<dbReference type="InterPro" id="IPR009003">
    <property type="entry name" value="Peptidase_S1_PA"/>
</dbReference>
<dbReference type="RefSeq" id="WP_090156767.1">
    <property type="nucleotide sequence ID" value="NZ_FNAN01000022.1"/>
</dbReference>
<keyword evidence="2" id="KW-1185">Reference proteome</keyword>
<dbReference type="STRING" id="659014.SAMN04487996_122143"/>
<accession>A0A1G7WRF0</accession>
<evidence type="ECO:0000313" key="2">
    <source>
        <dbReference type="Proteomes" id="UP000198748"/>
    </source>
</evidence>
<dbReference type="Proteomes" id="UP000198748">
    <property type="component" value="Unassembled WGS sequence"/>
</dbReference>
<dbReference type="OrthoDB" id="104542at2"/>
<protein>
    <recommendedName>
        <fullName evidence="3">Trypsin-like peptidase domain-containing protein</fullName>
    </recommendedName>
</protein>
<evidence type="ECO:0008006" key="3">
    <source>
        <dbReference type="Google" id="ProtNLM"/>
    </source>
</evidence>
<organism evidence="1 2">
    <name type="scientific">Dyadobacter soli</name>
    <dbReference type="NCBI Taxonomy" id="659014"/>
    <lineage>
        <taxon>Bacteria</taxon>
        <taxon>Pseudomonadati</taxon>
        <taxon>Bacteroidota</taxon>
        <taxon>Cytophagia</taxon>
        <taxon>Cytophagales</taxon>
        <taxon>Spirosomataceae</taxon>
        <taxon>Dyadobacter</taxon>
    </lineage>
</organism>
<dbReference type="SUPFAM" id="SSF50494">
    <property type="entry name" value="Trypsin-like serine proteases"/>
    <property type="match status" value="1"/>
</dbReference>
<name>A0A1G7WRF0_9BACT</name>
<sequence length="333" mass="35187">MASESEIKRVLDLLTIAPRGRVESLGMKARGHTESLRSVTRSDNIVALGISEKISNNRGTGELALTFYVEEKIPLAELRDDMAIPSMIPNALARNDEVLTDVVVIGKLRPEINVTRKVIQPGNSIGHVDVSAGTFGAVVTDGKSNFLLSNSHVLANSGLGKKGDVIVYPGVLDGGASPADLVAKLHAFKKFTVGGAFVNRTDCAIVKPTDARLIDVTAEIKGLGLPKGVIQAERGMKLVKVGRTTGKTEGEVKDVHFRFVLDYDGVGDVGFVDQVFCTRYSKPGDSGALVLDKASGKAMGLHFAGADGGSVFNPIEQVLSDLKVTLVTHGGEA</sequence>
<dbReference type="AlphaFoldDB" id="A0A1G7WRF0"/>
<reference evidence="2" key="1">
    <citation type="submission" date="2016-10" db="EMBL/GenBank/DDBJ databases">
        <authorList>
            <person name="Varghese N."/>
            <person name="Submissions S."/>
        </authorList>
    </citation>
    <scope>NUCLEOTIDE SEQUENCE [LARGE SCALE GENOMIC DNA]</scope>
    <source>
        <strain evidence="2">DSM 25329</strain>
    </source>
</reference>
<proteinExistence type="predicted"/>
<dbReference type="InterPro" id="IPR043504">
    <property type="entry name" value="Peptidase_S1_PA_chymotrypsin"/>
</dbReference>
<gene>
    <name evidence="1" type="ORF">SAMN04487996_122143</name>
</gene>